<evidence type="ECO:0000313" key="1">
    <source>
        <dbReference type="EMBL" id="MFD1309722.1"/>
    </source>
</evidence>
<proteinExistence type="predicted"/>
<gene>
    <name evidence="1" type="ORF">ACFQ5X_28170</name>
</gene>
<dbReference type="RefSeq" id="WP_381329063.1">
    <property type="nucleotide sequence ID" value="NZ_JBHTMM010000041.1"/>
</dbReference>
<name>A0ABW3XJC6_9ACTN</name>
<evidence type="ECO:0000313" key="2">
    <source>
        <dbReference type="Proteomes" id="UP001597058"/>
    </source>
</evidence>
<protein>
    <submittedName>
        <fullName evidence="1">Uncharacterized protein</fullName>
    </submittedName>
</protein>
<dbReference type="EMBL" id="JBHTMM010000041">
    <property type="protein sequence ID" value="MFD1309722.1"/>
    <property type="molecule type" value="Genomic_DNA"/>
</dbReference>
<accession>A0ABW3XJC6</accession>
<sequence>MSHRADAEGSINSAREVLAELSGIRTTTDVTMANAARAQAIATAAVAQAILALDDTLNQQTTGTSEETPR</sequence>
<reference evidence="2" key="1">
    <citation type="journal article" date="2019" name="Int. J. Syst. Evol. Microbiol.">
        <title>The Global Catalogue of Microorganisms (GCM) 10K type strain sequencing project: providing services to taxonomists for standard genome sequencing and annotation.</title>
        <authorList>
            <consortium name="The Broad Institute Genomics Platform"/>
            <consortium name="The Broad Institute Genome Sequencing Center for Infectious Disease"/>
            <person name="Wu L."/>
            <person name="Ma J."/>
        </authorList>
    </citation>
    <scope>NUCLEOTIDE SEQUENCE [LARGE SCALE GENOMIC DNA]</scope>
    <source>
        <strain evidence="2">CGMCC 4.7020</strain>
    </source>
</reference>
<dbReference type="Proteomes" id="UP001597058">
    <property type="component" value="Unassembled WGS sequence"/>
</dbReference>
<comment type="caution">
    <text evidence="1">The sequence shown here is derived from an EMBL/GenBank/DDBJ whole genome shotgun (WGS) entry which is preliminary data.</text>
</comment>
<organism evidence="1 2">
    <name type="scientific">Streptomyces kaempferi</name>
    <dbReference type="NCBI Taxonomy" id="333725"/>
    <lineage>
        <taxon>Bacteria</taxon>
        <taxon>Bacillati</taxon>
        <taxon>Actinomycetota</taxon>
        <taxon>Actinomycetes</taxon>
        <taxon>Kitasatosporales</taxon>
        <taxon>Streptomycetaceae</taxon>
        <taxon>Streptomyces</taxon>
    </lineage>
</organism>
<keyword evidence="2" id="KW-1185">Reference proteome</keyword>